<gene>
    <name evidence="1" type="ORF">H6G05_11320</name>
</gene>
<evidence type="ECO:0000313" key="1">
    <source>
        <dbReference type="EMBL" id="MBD2317431.1"/>
    </source>
</evidence>
<reference evidence="1 2" key="1">
    <citation type="journal article" date="2020" name="ISME J.">
        <title>Comparative genomics reveals insights into cyanobacterial evolution and habitat adaptation.</title>
        <authorList>
            <person name="Chen M.Y."/>
            <person name="Teng W.K."/>
            <person name="Zhao L."/>
            <person name="Hu C.X."/>
            <person name="Zhou Y.K."/>
            <person name="Han B.P."/>
            <person name="Song L.R."/>
            <person name="Shu W.S."/>
        </authorList>
    </citation>
    <scope>NUCLEOTIDE SEQUENCE [LARGE SCALE GENOMIC DNA]</scope>
    <source>
        <strain evidence="1 2">FACHB-1050</strain>
    </source>
</reference>
<name>A0ABR8CCM3_9CYAN</name>
<dbReference type="RefSeq" id="WP_190578274.1">
    <property type="nucleotide sequence ID" value="NZ_CAWPQU010000007.1"/>
</dbReference>
<dbReference type="EMBL" id="JACJQY010000015">
    <property type="protein sequence ID" value="MBD2317431.1"/>
    <property type="molecule type" value="Genomic_DNA"/>
</dbReference>
<keyword evidence="2" id="KW-1185">Reference proteome</keyword>
<organism evidence="1 2">
    <name type="scientific">Phormidium tenue FACHB-1050</name>
    <dbReference type="NCBI Taxonomy" id="2692857"/>
    <lineage>
        <taxon>Bacteria</taxon>
        <taxon>Bacillati</taxon>
        <taxon>Cyanobacteriota</taxon>
        <taxon>Cyanophyceae</taxon>
        <taxon>Oscillatoriophycideae</taxon>
        <taxon>Oscillatoriales</taxon>
        <taxon>Oscillatoriaceae</taxon>
        <taxon>Phormidium</taxon>
    </lineage>
</organism>
<accession>A0ABR8CCM3</accession>
<comment type="caution">
    <text evidence="1">The sequence shown here is derived from an EMBL/GenBank/DDBJ whole genome shotgun (WGS) entry which is preliminary data.</text>
</comment>
<evidence type="ECO:0000313" key="2">
    <source>
        <dbReference type="Proteomes" id="UP000618445"/>
    </source>
</evidence>
<proteinExistence type="predicted"/>
<dbReference type="Proteomes" id="UP000618445">
    <property type="component" value="Unassembled WGS sequence"/>
</dbReference>
<protein>
    <submittedName>
        <fullName evidence="1">Uncharacterized protein</fullName>
    </submittedName>
</protein>
<sequence>MNYDKVEALSNTNIDISNRMTNHSISEGFSHSQHKSCQPTIHSPSHQALIYESKHLIAEAKKLMSNRQVTYSPQGLIDDSKCLIAHAEKN</sequence>